<sequence length="145" mass="15608">MIARTALKRSLGVFSRPAANVAAPAFGQSRMYHENVIDHYENPRNVGAMDKNAKDVGTGLIQVDENGTIVDSKFKTFGCGSAIASSSVATEWLKGKSVEDCLKIKNTDIASHLKLPPVKLHCSMLAEDAIKAAISDYKRKQTASA</sequence>
<dbReference type="Gene3D" id="3.90.1010.10">
    <property type="match status" value="1"/>
</dbReference>
<dbReference type="GO" id="GO:0005524">
    <property type="term" value="F:ATP binding"/>
    <property type="evidence" value="ECO:0007669"/>
    <property type="project" value="UniProtKB-KW"/>
</dbReference>
<evidence type="ECO:0000313" key="2">
    <source>
        <dbReference type="EMBL" id="KUF95691.1"/>
    </source>
</evidence>
<dbReference type="EMBL" id="LNFP01000210">
    <property type="protein sequence ID" value="KUF95691.1"/>
    <property type="molecule type" value="Genomic_DNA"/>
</dbReference>
<feature type="domain" description="NIF system FeS cluster assembly NifU N-terminal" evidence="1">
    <location>
        <begin position="31"/>
        <end position="142"/>
    </location>
</feature>
<keyword evidence="2" id="KW-0067">ATP-binding</keyword>
<evidence type="ECO:0000259" key="1">
    <source>
        <dbReference type="Pfam" id="PF01592"/>
    </source>
</evidence>
<dbReference type="AlphaFoldDB" id="A0A0W8DH70"/>
<name>A0A0W8DH70_PHYNI</name>
<proteinExistence type="predicted"/>
<dbReference type="InterPro" id="IPR002871">
    <property type="entry name" value="NIF_FeS_clus_asmbl_NifU_N"/>
</dbReference>
<evidence type="ECO:0000313" key="3">
    <source>
        <dbReference type="Proteomes" id="UP000054636"/>
    </source>
</evidence>
<gene>
    <name evidence="2" type="ORF">AM588_10009350</name>
</gene>
<dbReference type="SUPFAM" id="SSF82649">
    <property type="entry name" value="SufE/NifU"/>
    <property type="match status" value="1"/>
</dbReference>
<accession>A0A0W8DH70</accession>
<dbReference type="GO" id="GO:0051536">
    <property type="term" value="F:iron-sulfur cluster binding"/>
    <property type="evidence" value="ECO:0007669"/>
    <property type="project" value="InterPro"/>
</dbReference>
<keyword evidence="2" id="KW-0547">Nucleotide-binding</keyword>
<dbReference type="FunFam" id="3.90.1010.10:FF:000013">
    <property type="entry name" value="Iron-sulfur cluster assembly enzyme ISCU, mitochondrial"/>
    <property type="match status" value="1"/>
</dbReference>
<dbReference type="GO" id="GO:0016226">
    <property type="term" value="P:iron-sulfur cluster assembly"/>
    <property type="evidence" value="ECO:0007669"/>
    <property type="project" value="InterPro"/>
</dbReference>
<organism evidence="2 3">
    <name type="scientific">Phytophthora nicotianae</name>
    <name type="common">Potato buckeye rot agent</name>
    <name type="synonym">Phytophthora parasitica</name>
    <dbReference type="NCBI Taxonomy" id="4792"/>
    <lineage>
        <taxon>Eukaryota</taxon>
        <taxon>Sar</taxon>
        <taxon>Stramenopiles</taxon>
        <taxon>Oomycota</taxon>
        <taxon>Peronosporomycetes</taxon>
        <taxon>Peronosporales</taxon>
        <taxon>Peronosporaceae</taxon>
        <taxon>Phytophthora</taxon>
    </lineage>
</organism>
<dbReference type="GO" id="GO:0005506">
    <property type="term" value="F:iron ion binding"/>
    <property type="evidence" value="ECO:0007669"/>
    <property type="project" value="InterPro"/>
</dbReference>
<dbReference type="Pfam" id="PF01592">
    <property type="entry name" value="NifU_N"/>
    <property type="match status" value="1"/>
</dbReference>
<dbReference type="PANTHER" id="PTHR10093">
    <property type="entry name" value="IRON-SULFUR CLUSTER ASSEMBLY ENZYME NIFU HOMOLOG"/>
    <property type="match status" value="1"/>
</dbReference>
<reference evidence="2 3" key="1">
    <citation type="submission" date="2015-11" db="EMBL/GenBank/DDBJ databases">
        <title>Genomes and virulence difference between two physiological races of Phytophthora nicotianae.</title>
        <authorList>
            <person name="Liu H."/>
            <person name="Ma X."/>
            <person name="Yu H."/>
            <person name="Fang D."/>
            <person name="Li Y."/>
            <person name="Wang X."/>
            <person name="Wang W."/>
            <person name="Dong Y."/>
            <person name="Xiao B."/>
        </authorList>
    </citation>
    <scope>NUCLEOTIDE SEQUENCE [LARGE SCALE GENOMIC DNA]</scope>
    <source>
        <strain evidence="3">race 1</strain>
    </source>
</reference>
<comment type="caution">
    <text evidence="2">The sequence shown here is derived from an EMBL/GenBank/DDBJ whole genome shotgun (WGS) entry which is preliminary data.</text>
</comment>
<protein>
    <submittedName>
        <fullName evidence="2">ATP-binding Cassette (ABC) Superfamily</fullName>
    </submittedName>
</protein>
<dbReference type="Proteomes" id="UP000054636">
    <property type="component" value="Unassembled WGS sequence"/>
</dbReference>
<dbReference type="CDD" id="cd06664">
    <property type="entry name" value="IscU_like"/>
    <property type="match status" value="1"/>
</dbReference>